<protein>
    <submittedName>
        <fullName evidence="3">DUF402 domain-containing protein</fullName>
    </submittedName>
</protein>
<keyword evidence="4" id="KW-1185">Reference proteome</keyword>
<dbReference type="Proteomes" id="UP001596137">
    <property type="component" value="Unassembled WGS sequence"/>
</dbReference>
<evidence type="ECO:0000256" key="1">
    <source>
        <dbReference type="ARBA" id="ARBA00022801"/>
    </source>
</evidence>
<dbReference type="InterPro" id="IPR050212">
    <property type="entry name" value="Ntdp-like"/>
</dbReference>
<name>A0ABW1NUJ6_9ACTN</name>
<dbReference type="RefSeq" id="WP_380762810.1">
    <property type="nucleotide sequence ID" value="NZ_JBHSRF010000110.1"/>
</dbReference>
<dbReference type="PANTHER" id="PTHR39159">
    <property type="match status" value="1"/>
</dbReference>
<dbReference type="EMBL" id="JBHSRF010000110">
    <property type="protein sequence ID" value="MFC6087010.1"/>
    <property type="molecule type" value="Genomic_DNA"/>
</dbReference>
<dbReference type="PANTHER" id="PTHR39159:SF1">
    <property type="entry name" value="UPF0374 PROTEIN YGAC"/>
    <property type="match status" value="1"/>
</dbReference>
<dbReference type="Gene3D" id="2.40.380.10">
    <property type="entry name" value="FomD-like"/>
    <property type="match status" value="1"/>
</dbReference>
<feature type="domain" description="DUF402" evidence="2">
    <location>
        <begin position="64"/>
        <end position="169"/>
    </location>
</feature>
<gene>
    <name evidence="3" type="ORF">ACFP1K_38005</name>
</gene>
<proteinExistence type="predicted"/>
<dbReference type="Pfam" id="PF04167">
    <property type="entry name" value="DUF402"/>
    <property type="match status" value="1"/>
</dbReference>
<keyword evidence="1" id="KW-0378">Hydrolase</keyword>
<evidence type="ECO:0000313" key="4">
    <source>
        <dbReference type="Proteomes" id="UP001596137"/>
    </source>
</evidence>
<comment type="caution">
    <text evidence="3">The sequence shown here is derived from an EMBL/GenBank/DDBJ whole genome shotgun (WGS) entry which is preliminary data.</text>
</comment>
<dbReference type="SUPFAM" id="SSF159234">
    <property type="entry name" value="FomD-like"/>
    <property type="match status" value="1"/>
</dbReference>
<organism evidence="3 4">
    <name type="scientific">Sphaerisporangium aureirubrum</name>
    <dbReference type="NCBI Taxonomy" id="1544736"/>
    <lineage>
        <taxon>Bacteria</taxon>
        <taxon>Bacillati</taxon>
        <taxon>Actinomycetota</taxon>
        <taxon>Actinomycetes</taxon>
        <taxon>Streptosporangiales</taxon>
        <taxon>Streptosporangiaceae</taxon>
        <taxon>Sphaerisporangium</taxon>
    </lineage>
</organism>
<sequence>MPETGAELPVTADASPSGVTGTTVKVAYTKYDGSLHWYHDALLLGEDEHGVWTGCPPGTPGRRGTEVSLVWEHAFVLLFPRDAWFTANFNAEPQPMEIYCDITTVPQWSDGRVTMVDLDLDVLRLRDGRVLLDDADEFAEHRVRYGYPPDVAAEAERAAAWLMDAVRERRPPFDGAHERWLAEVS</sequence>
<dbReference type="InterPro" id="IPR035930">
    <property type="entry name" value="FomD-like_sf"/>
</dbReference>
<evidence type="ECO:0000313" key="3">
    <source>
        <dbReference type="EMBL" id="MFC6087010.1"/>
    </source>
</evidence>
<evidence type="ECO:0000259" key="2">
    <source>
        <dbReference type="Pfam" id="PF04167"/>
    </source>
</evidence>
<reference evidence="4" key="1">
    <citation type="journal article" date="2019" name="Int. J. Syst. Evol. Microbiol.">
        <title>The Global Catalogue of Microorganisms (GCM) 10K type strain sequencing project: providing services to taxonomists for standard genome sequencing and annotation.</title>
        <authorList>
            <consortium name="The Broad Institute Genomics Platform"/>
            <consortium name="The Broad Institute Genome Sequencing Center for Infectious Disease"/>
            <person name="Wu L."/>
            <person name="Ma J."/>
        </authorList>
    </citation>
    <scope>NUCLEOTIDE SEQUENCE [LARGE SCALE GENOMIC DNA]</scope>
    <source>
        <strain evidence="4">JCM 30346</strain>
    </source>
</reference>
<dbReference type="InterPro" id="IPR007295">
    <property type="entry name" value="DUF402"/>
</dbReference>
<accession>A0ABW1NUJ6</accession>